<evidence type="ECO:0000256" key="1">
    <source>
        <dbReference type="SAM" id="Phobius"/>
    </source>
</evidence>
<keyword evidence="3" id="KW-1185">Reference proteome</keyword>
<keyword evidence="1" id="KW-1133">Transmembrane helix</keyword>
<accession>A0A853BVB2</accession>
<keyword evidence="1" id="KW-0472">Membrane</keyword>
<reference evidence="2 3" key="1">
    <citation type="submission" date="2020-07" db="EMBL/GenBank/DDBJ databases">
        <title>Sequencing the genomes of 1000 actinobacteria strains.</title>
        <authorList>
            <person name="Klenk H.-P."/>
        </authorList>
    </citation>
    <scope>NUCLEOTIDE SEQUENCE [LARGE SCALE GENOMIC DNA]</scope>
    <source>
        <strain evidence="2 3">DSM 45927</strain>
    </source>
</reference>
<dbReference type="EMBL" id="JACCFO010000001">
    <property type="protein sequence ID" value="NYI99228.1"/>
    <property type="molecule type" value="Genomic_DNA"/>
</dbReference>
<protein>
    <recommendedName>
        <fullName evidence="4">DUF11 domain-containing protein</fullName>
    </recommendedName>
</protein>
<comment type="caution">
    <text evidence="2">The sequence shown here is derived from an EMBL/GenBank/DDBJ whole genome shotgun (WGS) entry which is preliminary data.</text>
</comment>
<sequence length="510" mass="54233">MSAVEPNAGGGVEDVLSGRVAYRERNGPMQDVPRDLERGGVSQIVCNSWVAAAIRDMRVYTWPYRIADQVPEDVQGTITTISCSENGGDNILLAAIDTAGRFHLWGPKGGIADGLKKRVPQYIKDNVVDDVAAGSGYVVAASGRYAYYWGGEKWSGYKEYPERILSVETGAGYLMVRTESNTLHMDYLEGSGRPEDGRCKPPEALKGKKVSAIAATGHNPLFTALTEAGDAHSWGYSYQNSSRYGHHVEPNVTQISVFGFAAARKADGSAVAWEKALPDETSSHLDEVFPSSPKAIKGPDGFFVKKIDFGGSVSEVAAGPSCALALLPATTCNLVLDSGVATPMAVKPGSDLFYSWDLGNLGPATAKNIVLTVKLPDRVKLHAKYDDLDPDKRPKKLPDGRYQIKIEDQGVGEGGWTPPLVVTADDDADGYRLTATATVTADNLDPAAPSKLTCDAVAYCSEGGSDWKSLLEQWAIILSLFAALGILLGAILLCEEAEGGGGGGKSPNSR</sequence>
<dbReference type="SUPFAM" id="SSF50985">
    <property type="entry name" value="RCC1/BLIP-II"/>
    <property type="match status" value="1"/>
</dbReference>
<organism evidence="2 3">
    <name type="scientific">Streptomonospora nanhaiensis</name>
    <dbReference type="NCBI Taxonomy" id="1323731"/>
    <lineage>
        <taxon>Bacteria</taxon>
        <taxon>Bacillati</taxon>
        <taxon>Actinomycetota</taxon>
        <taxon>Actinomycetes</taxon>
        <taxon>Streptosporangiales</taxon>
        <taxon>Nocardiopsidaceae</taxon>
        <taxon>Streptomonospora</taxon>
    </lineage>
</organism>
<dbReference type="RefSeq" id="WP_179770236.1">
    <property type="nucleotide sequence ID" value="NZ_JACCFO010000001.1"/>
</dbReference>
<dbReference type="AlphaFoldDB" id="A0A853BVB2"/>
<keyword evidence="1" id="KW-0812">Transmembrane</keyword>
<dbReference type="Gene3D" id="2.130.10.30">
    <property type="entry name" value="Regulator of chromosome condensation 1/beta-lactamase-inhibitor protein II"/>
    <property type="match status" value="2"/>
</dbReference>
<dbReference type="InterPro" id="IPR009091">
    <property type="entry name" value="RCC1/BLIP-II"/>
</dbReference>
<proteinExistence type="predicted"/>
<evidence type="ECO:0000313" key="2">
    <source>
        <dbReference type="EMBL" id="NYI99228.1"/>
    </source>
</evidence>
<feature type="transmembrane region" description="Helical" evidence="1">
    <location>
        <begin position="474"/>
        <end position="494"/>
    </location>
</feature>
<gene>
    <name evidence="2" type="ORF">HNR12_005505</name>
</gene>
<evidence type="ECO:0008006" key="4">
    <source>
        <dbReference type="Google" id="ProtNLM"/>
    </source>
</evidence>
<name>A0A853BVB2_9ACTN</name>
<evidence type="ECO:0000313" key="3">
    <source>
        <dbReference type="Proteomes" id="UP000575985"/>
    </source>
</evidence>
<dbReference type="Proteomes" id="UP000575985">
    <property type="component" value="Unassembled WGS sequence"/>
</dbReference>